<protein>
    <submittedName>
        <fullName evidence="2">Uncharacterized protein</fullName>
    </submittedName>
</protein>
<comment type="caution">
    <text evidence="2">The sequence shown here is derived from an EMBL/GenBank/DDBJ whole genome shotgun (WGS) entry which is preliminary data.</text>
</comment>
<feature type="compositionally biased region" description="Low complexity" evidence="1">
    <location>
        <begin position="237"/>
        <end position="254"/>
    </location>
</feature>
<evidence type="ECO:0000313" key="2">
    <source>
        <dbReference type="EMBL" id="KAK8784143.1"/>
    </source>
</evidence>
<feature type="compositionally biased region" description="Acidic residues" evidence="1">
    <location>
        <begin position="22"/>
        <end position="33"/>
    </location>
</feature>
<evidence type="ECO:0000256" key="1">
    <source>
        <dbReference type="SAM" id="MobiDB-lite"/>
    </source>
</evidence>
<reference evidence="2 3" key="1">
    <citation type="journal article" date="2023" name="Arcadia Sci">
        <title>De novo assembly of a long-read Amblyomma americanum tick genome.</title>
        <authorList>
            <person name="Chou S."/>
            <person name="Poskanzer K.E."/>
            <person name="Rollins M."/>
            <person name="Thuy-Boun P.S."/>
        </authorList>
    </citation>
    <scope>NUCLEOTIDE SEQUENCE [LARGE SCALE GENOMIC DNA]</scope>
    <source>
        <strain evidence="2">F_SG_1</strain>
        <tissue evidence="2">Salivary glands</tissue>
    </source>
</reference>
<accession>A0AAQ4FBI9</accession>
<sequence>MSKAEAELHRKHGEARAHLLSEEDTGATQEEPDPPPAARPEPEREEAEPSRLPMRPVAEPLPQESYGSAPAPPPLPTFAPSYYPPEQNYYGGFMEDPAVDTAGYYWPPSDVDPWAGVMPFSPEYSGVSSPYNISSPISGAYSPYQMPGLFWSMPPPMPYQAPLGMPMMPLPFYGYPGSYSPGYPDFLPLYSGYPNYPVFPYASANPYAQPEQDARGAGSPPPQAEAVRAPSTERSAADAAPSRRAGPSRAQSAPAEKRKGRNPGNC</sequence>
<gene>
    <name evidence="2" type="ORF">V5799_009493</name>
</gene>
<dbReference type="EMBL" id="JARKHS020004826">
    <property type="protein sequence ID" value="KAK8784143.1"/>
    <property type="molecule type" value="Genomic_DNA"/>
</dbReference>
<name>A0AAQ4FBI9_AMBAM</name>
<feature type="compositionally biased region" description="Basic and acidic residues" evidence="1">
    <location>
        <begin position="1"/>
        <end position="21"/>
    </location>
</feature>
<proteinExistence type="predicted"/>
<feature type="region of interest" description="Disordered" evidence="1">
    <location>
        <begin position="207"/>
        <end position="266"/>
    </location>
</feature>
<dbReference type="Proteomes" id="UP001321473">
    <property type="component" value="Unassembled WGS sequence"/>
</dbReference>
<dbReference type="AlphaFoldDB" id="A0AAQ4FBI9"/>
<feature type="region of interest" description="Disordered" evidence="1">
    <location>
        <begin position="1"/>
        <end position="78"/>
    </location>
</feature>
<organism evidence="2 3">
    <name type="scientific">Amblyomma americanum</name>
    <name type="common">Lone star tick</name>
    <dbReference type="NCBI Taxonomy" id="6943"/>
    <lineage>
        <taxon>Eukaryota</taxon>
        <taxon>Metazoa</taxon>
        <taxon>Ecdysozoa</taxon>
        <taxon>Arthropoda</taxon>
        <taxon>Chelicerata</taxon>
        <taxon>Arachnida</taxon>
        <taxon>Acari</taxon>
        <taxon>Parasitiformes</taxon>
        <taxon>Ixodida</taxon>
        <taxon>Ixodoidea</taxon>
        <taxon>Ixodidae</taxon>
        <taxon>Amblyomminae</taxon>
        <taxon>Amblyomma</taxon>
    </lineage>
</organism>
<keyword evidence="3" id="KW-1185">Reference proteome</keyword>
<evidence type="ECO:0000313" key="3">
    <source>
        <dbReference type="Proteomes" id="UP001321473"/>
    </source>
</evidence>